<evidence type="ECO:0000256" key="1">
    <source>
        <dbReference type="ARBA" id="ARBA00008878"/>
    </source>
</evidence>
<dbReference type="InterPro" id="IPR029451">
    <property type="entry name" value="RICTOR_M"/>
</dbReference>
<accession>A0AAN6GAP2</accession>
<feature type="compositionally biased region" description="Basic and acidic residues" evidence="2">
    <location>
        <begin position="98"/>
        <end position="109"/>
    </location>
</feature>
<evidence type="ECO:0000259" key="5">
    <source>
        <dbReference type="SMART" id="SM01310"/>
    </source>
</evidence>
<name>A0AAN6GAP2_9BASI</name>
<dbReference type="InterPro" id="IPR029453">
    <property type="entry name" value="Rictor_IV"/>
</dbReference>
<dbReference type="InterPro" id="IPR016024">
    <property type="entry name" value="ARM-type_fold"/>
</dbReference>
<dbReference type="GO" id="GO:0031932">
    <property type="term" value="C:TORC2 complex"/>
    <property type="evidence" value="ECO:0007669"/>
    <property type="project" value="InterPro"/>
</dbReference>
<feature type="compositionally biased region" description="Low complexity" evidence="2">
    <location>
        <begin position="68"/>
        <end position="81"/>
    </location>
</feature>
<proteinExistence type="inferred from homology"/>
<feature type="compositionally biased region" description="Gly residues" evidence="2">
    <location>
        <begin position="22"/>
        <end position="43"/>
    </location>
</feature>
<feature type="domain" description="Rapamycin-insensitive companion of mTOR" evidence="5">
    <location>
        <begin position="1371"/>
        <end position="1443"/>
    </location>
</feature>
<feature type="compositionally biased region" description="Acidic residues" evidence="2">
    <location>
        <begin position="248"/>
        <end position="257"/>
    </location>
</feature>
<dbReference type="Pfam" id="PF14666">
    <property type="entry name" value="RICTOR_M"/>
    <property type="match status" value="1"/>
</dbReference>
<dbReference type="InterPro" id="IPR029452">
    <property type="entry name" value="RICTOR_V"/>
</dbReference>
<gene>
    <name evidence="6" type="ORF">OC842_003969</name>
</gene>
<dbReference type="Proteomes" id="UP001176521">
    <property type="component" value="Unassembled WGS sequence"/>
</dbReference>
<feature type="region of interest" description="Disordered" evidence="2">
    <location>
        <begin position="480"/>
        <end position="511"/>
    </location>
</feature>
<feature type="region of interest" description="Disordered" evidence="2">
    <location>
        <begin position="1644"/>
        <end position="1663"/>
    </location>
</feature>
<feature type="compositionally biased region" description="Acidic residues" evidence="2">
    <location>
        <begin position="374"/>
        <end position="387"/>
    </location>
</feature>
<feature type="region of interest" description="Disordered" evidence="2">
    <location>
        <begin position="857"/>
        <end position="927"/>
    </location>
</feature>
<feature type="compositionally biased region" description="Acidic residues" evidence="2">
    <location>
        <begin position="1775"/>
        <end position="1791"/>
    </location>
</feature>
<feature type="compositionally biased region" description="Low complexity" evidence="2">
    <location>
        <begin position="44"/>
        <end position="58"/>
    </location>
</feature>
<dbReference type="PANTHER" id="PTHR13298">
    <property type="entry name" value="CYTOSOLIC REGULATOR PIANISSIMO"/>
    <property type="match status" value="1"/>
</dbReference>
<feature type="region of interest" description="Disordered" evidence="2">
    <location>
        <begin position="232"/>
        <end position="264"/>
    </location>
</feature>
<dbReference type="SMART" id="SM01307">
    <property type="entry name" value="RICTOR_M"/>
    <property type="match status" value="1"/>
</dbReference>
<evidence type="ECO:0000256" key="2">
    <source>
        <dbReference type="SAM" id="MobiDB-lite"/>
    </source>
</evidence>
<dbReference type="PANTHER" id="PTHR13298:SF11">
    <property type="entry name" value="RAPAMYCIN-INSENSITIVE COMPANION OF MTOR"/>
    <property type="match status" value="1"/>
</dbReference>
<evidence type="ECO:0008006" key="8">
    <source>
        <dbReference type="Google" id="ProtNLM"/>
    </source>
</evidence>
<keyword evidence="7" id="KW-1185">Reference proteome</keyword>
<comment type="similarity">
    <text evidence="1">Belongs to the RICTOR family.</text>
</comment>
<dbReference type="Pfam" id="PF14664">
    <property type="entry name" value="RICTOR_N"/>
    <property type="match status" value="2"/>
</dbReference>
<organism evidence="6 7">
    <name type="scientific">Tilletia horrida</name>
    <dbReference type="NCBI Taxonomy" id="155126"/>
    <lineage>
        <taxon>Eukaryota</taxon>
        <taxon>Fungi</taxon>
        <taxon>Dikarya</taxon>
        <taxon>Basidiomycota</taxon>
        <taxon>Ustilaginomycotina</taxon>
        <taxon>Exobasidiomycetes</taxon>
        <taxon>Tilletiales</taxon>
        <taxon>Tilletiaceae</taxon>
        <taxon>Tilletia</taxon>
    </lineage>
</organism>
<protein>
    <recommendedName>
        <fullName evidence="8">REM-1 domain-containing protein</fullName>
    </recommendedName>
</protein>
<evidence type="ECO:0000313" key="6">
    <source>
        <dbReference type="EMBL" id="KAK0530307.1"/>
    </source>
</evidence>
<feature type="region of interest" description="Disordered" evidence="2">
    <location>
        <begin position="362"/>
        <end position="387"/>
    </location>
</feature>
<dbReference type="InterPro" id="IPR028268">
    <property type="entry name" value="Pianissimo_fam"/>
</dbReference>
<evidence type="ECO:0000313" key="7">
    <source>
        <dbReference type="Proteomes" id="UP001176521"/>
    </source>
</evidence>
<feature type="region of interest" description="Disordered" evidence="2">
    <location>
        <begin position="1287"/>
        <end position="1310"/>
    </location>
</feature>
<dbReference type="Pfam" id="PF14668">
    <property type="entry name" value="RICTOR_V"/>
    <property type="match status" value="1"/>
</dbReference>
<dbReference type="EMBL" id="JAPDMQ010000218">
    <property type="protein sequence ID" value="KAK0530307.1"/>
    <property type="molecule type" value="Genomic_DNA"/>
</dbReference>
<feature type="domain" description="Rapamycin-insensitive companion of mTOR N-terminal" evidence="4">
    <location>
        <begin position="367"/>
        <end position="761"/>
    </location>
</feature>
<dbReference type="SMART" id="SM01303">
    <property type="entry name" value="RasGEF_N_2"/>
    <property type="match status" value="1"/>
</dbReference>
<feature type="domain" description="Rapamycin-insensitive companion of mTOR middle" evidence="3">
    <location>
        <begin position="942"/>
        <end position="1172"/>
    </location>
</feature>
<feature type="region of interest" description="Disordered" evidence="2">
    <location>
        <begin position="1770"/>
        <end position="1828"/>
    </location>
</feature>
<dbReference type="InterPro" id="IPR028267">
    <property type="entry name" value="Pianissimo_N"/>
</dbReference>
<dbReference type="GO" id="GO:0038203">
    <property type="term" value="P:TORC2 signaling"/>
    <property type="evidence" value="ECO:0007669"/>
    <property type="project" value="TreeGrafter"/>
</dbReference>
<dbReference type="SUPFAM" id="SSF48371">
    <property type="entry name" value="ARM repeat"/>
    <property type="match status" value="1"/>
</dbReference>
<reference evidence="6" key="1">
    <citation type="journal article" date="2023" name="PhytoFront">
        <title>Draft Genome Resources of Seven Strains of Tilletia horrida, Causal Agent of Kernel Smut of Rice.</title>
        <authorList>
            <person name="Khanal S."/>
            <person name="Antony Babu S."/>
            <person name="Zhou X.G."/>
        </authorList>
    </citation>
    <scope>NUCLEOTIDE SEQUENCE</scope>
    <source>
        <strain evidence="6">TX3</strain>
    </source>
</reference>
<evidence type="ECO:0000259" key="4">
    <source>
        <dbReference type="SMART" id="SM01308"/>
    </source>
</evidence>
<feature type="region of interest" description="Disordered" evidence="2">
    <location>
        <begin position="1"/>
        <end position="109"/>
    </location>
</feature>
<evidence type="ECO:0000259" key="3">
    <source>
        <dbReference type="SMART" id="SM01307"/>
    </source>
</evidence>
<feature type="compositionally biased region" description="Polar residues" evidence="2">
    <location>
        <begin position="858"/>
        <end position="915"/>
    </location>
</feature>
<dbReference type="Pfam" id="PF14663">
    <property type="entry name" value="RasGEF_N_2"/>
    <property type="match status" value="1"/>
</dbReference>
<dbReference type="SMART" id="SM01310">
    <property type="entry name" value="RICTOR_V"/>
    <property type="match status" value="1"/>
</dbReference>
<sequence length="1828" mass="198280">MPMSPSLAAATETGSSSSSSSIGGGGFSSTMRGGGGGGGGGSSSGSLGAEATLGSGAAPTRAYGMQEAGASSGSIASVSLSPRARARHASQDTGTLRSAKERQHSLAEKQSLEFSPVDELYAQLDKEEKIREGAQSILQLISQDGFASSSNKLPSAGAAAALRAKVEAELYAAEDRIMALQTQIQAYSRVPLDEPPLSTAYMDLNLPFSSPSPSPRTEPLLLQPVSPVSVPAGPLPVSSQTESIPDALESEAAESEAEDPHSTGAARSLVLSLLQSIQNLIEDGAYPFAGSFRTTTGSFGQATFNDFASPARVQFISEHGTLSMAATNSVLELLDRLFTVLRRSTRLRYEFLGQQPFRTNLGPAHSTIKHGDFSDDSADEESDDSDDGFAMDPLLDTFIRLLADHVGEDVRAKTYRLISHLLVHPSTAFLARCRTRGLDLYLCRTLTRDAKYDQERIEVLRLIRRANELSEHTRGKKWDCGLDEDDNEHSSSGRKGKRRRTDDALEPDEPERQYLRPGLDLEVALFPITDVPFKKPSLYEAEVRAGVKAVCVILRSWSGLMYMCMHQRRSVGSIVRALVAGTRESKEAVIKMLQDLFELAQGRVKSGTASSTPVTTPALRHMYSRATMATTPTSPPPANAPLPFGPPVVEKFTSNAAGHRPQVIAGPPRPNLLEQYATLLLAVFVDAGIIDALVHIVEATPGPLITGLNGTDDIEAARGLGMAQPSAEEHELAENRRGIETSRRAVRLLGTVMQVARRLLPLEDALNVQSLPRLFALAAHLQTDTAQPVFRKGKAFASLRSRAPLVQQNGFRTMETSALSAAGRGMATSALSALDYMDRPKDMRLAAANGVVDARNPRVSSDTIMPGDSSHTPVPLSTSSFTSGATTLSNTPNLDNLQSSGNPKSPDSPATQGTLSPVPDEAARRAQQRNVELAKVRAGMQMDDAHFRHLLLESQVLTHKEHAKWNLAAINELLEGPLLNPRRLEEVTRGSKFVRRLLSFFHPSEQRFSLIPNTAANRKYVRLGCTMFRAFLATSEGVKVLAEDPLLKEIRSAIELLDPLSMGQSGGPMPTGDQLMSKARVEETLTYGYFEMIGILSRYHEGLDLLQRVQMFTVLYNLSGVQSRDYLIREIIKNFDYSIDGHTRIILSKVLTSTYRNMRIFATRTLTGLIAKSIEPSQWLIALLLTQLYDTASEVRELAVRAVMQACTSPAVLELVVSMRPTLEHLGEDSHPLLLRFMSSSNGFRFLFKGDYIIREMEDWLNTRNLRYTLRLELLLGRALSIDDLPEPSSQNATAGAERSAEGTSSERQFAPESRWQGALEAFDGTVPPHFFGEMAKTAEGCALLEEKGHFSEFASFIRRHGKESDDVEIIAKLKSMLWTVGNIGVNHRGLNFLEAEDIISVIVEIAERSKVLSVRGVAYFVIGMISSTPQGAEVLQDYGWRTAWTSMGLPAGVCIPDDIDRFVEIEPWTPVRARSRSYSELMYSADPVERDILSALSELGNGIVAKLAHRELLKLKALYREYFEDMGGASVVNLRSTLRTSDANMTPTLGSMEDSIAAAQQEHDAEFEPSKRLVLLVRALELLDHYPLPMSMRRAIWDLFDVRLDEGFVREIARTRQRLINERQAWERSIVAADGAGGGGVEMRPGDSHDSSAATLDGKDSGLGATARRRYMPVNTPGPGTAAYAAVVGLRDVLVAGGARPAMQIQMQREWERARAVEGGGPVGSAAAAAVAGTRRASTVPGGMTASFRDGAKPGVLSTETALAAASVAGLGVGEEEEEEDDDTDEDSDAGNDRFAGVQRRANGELARGGGPAVVISTATHDSGYPA</sequence>
<dbReference type="SMART" id="SM01308">
    <property type="entry name" value="RICTOR_N"/>
    <property type="match status" value="1"/>
</dbReference>
<comment type="caution">
    <text evidence="6">The sequence shown here is derived from an EMBL/GenBank/DDBJ whole genome shotgun (WGS) entry which is preliminary data.</text>
</comment>